<evidence type="ECO:0000313" key="2">
    <source>
        <dbReference type="Proteomes" id="UP000249396"/>
    </source>
</evidence>
<name>A0A2W4RXW6_9GAMM</name>
<evidence type="ECO:0000313" key="1">
    <source>
        <dbReference type="EMBL" id="PZN68740.1"/>
    </source>
</evidence>
<feature type="non-terminal residue" evidence="1">
    <location>
        <position position="1"/>
    </location>
</feature>
<gene>
    <name evidence="1" type="ORF">DM484_30880</name>
</gene>
<reference evidence="1 2" key="1">
    <citation type="journal article" date="2018" name="Aquat. Microb. Ecol.">
        <title>Gammaproteobacterial methanotrophs dominate.</title>
        <authorList>
            <person name="Rissanen A.J."/>
            <person name="Saarenheimo J."/>
            <person name="Tiirola M."/>
            <person name="Peura S."/>
            <person name="Aalto S.L."/>
            <person name="Karvinen A."/>
            <person name="Nykanen H."/>
        </authorList>
    </citation>
    <scope>NUCLEOTIDE SEQUENCE [LARGE SCALE GENOMIC DNA]</scope>
    <source>
        <strain evidence="1">AMbin10</strain>
    </source>
</reference>
<proteinExistence type="predicted"/>
<organism evidence="1 2">
    <name type="scientific">Candidatus Methylumidiphilus alinenensis</name>
    <dbReference type="NCBI Taxonomy" id="2202197"/>
    <lineage>
        <taxon>Bacteria</taxon>
        <taxon>Pseudomonadati</taxon>
        <taxon>Pseudomonadota</taxon>
        <taxon>Gammaproteobacteria</taxon>
        <taxon>Methylococcales</taxon>
        <taxon>Candidatus Methylumidiphilus</taxon>
    </lineage>
</organism>
<dbReference type="EMBL" id="QJPH01000596">
    <property type="protein sequence ID" value="PZN68740.1"/>
    <property type="molecule type" value="Genomic_DNA"/>
</dbReference>
<dbReference type="AlphaFoldDB" id="A0A2W4RXW6"/>
<protein>
    <submittedName>
        <fullName evidence="1">Transporter</fullName>
    </submittedName>
</protein>
<comment type="caution">
    <text evidence="1">The sequence shown here is derived from an EMBL/GenBank/DDBJ whole genome shotgun (WGS) entry which is preliminary data.</text>
</comment>
<dbReference type="SUPFAM" id="SSF56954">
    <property type="entry name" value="Outer membrane efflux proteins (OEP)"/>
    <property type="match status" value="1"/>
</dbReference>
<dbReference type="Proteomes" id="UP000249396">
    <property type="component" value="Unassembled WGS sequence"/>
</dbReference>
<accession>A0A2W4RXW6</accession>
<sequence>QVSKTDFSDLLRAQMTLFQYQSQYWQALTRTQQVLAELTALVGEEVGHD</sequence>